<dbReference type="Proteomes" id="UP000659061">
    <property type="component" value="Unassembled WGS sequence"/>
</dbReference>
<sequence>MTQPPQLPPPAYGYGYVPQPAPSGMYQAAAIINWVVLGLVVVGTCGLGIIAAAWFIPMTINIHRGARDRQKHTALAVCTLLFCNLVSGILMLAEDSNRSERPIY</sequence>
<dbReference type="EMBL" id="JACBZN010000001">
    <property type="protein sequence ID" value="NYI38833.1"/>
    <property type="molecule type" value="Genomic_DNA"/>
</dbReference>
<dbReference type="Proteomes" id="UP000587211">
    <property type="component" value="Unassembled WGS sequence"/>
</dbReference>
<comment type="caution">
    <text evidence="2">The sequence shown here is derived from an EMBL/GenBank/DDBJ whole genome shotgun (WGS) entry which is preliminary data.</text>
</comment>
<feature type="transmembrane region" description="Helical" evidence="1">
    <location>
        <begin position="74"/>
        <end position="93"/>
    </location>
</feature>
<dbReference type="AlphaFoldDB" id="A0A8I0FZL0"/>
<accession>A0A8I0FZL0</accession>
<evidence type="ECO:0000313" key="5">
    <source>
        <dbReference type="Proteomes" id="UP000659061"/>
    </source>
</evidence>
<dbReference type="EMBL" id="JACWMT010000004">
    <property type="protein sequence ID" value="MBD1271976.1"/>
    <property type="molecule type" value="Genomic_DNA"/>
</dbReference>
<evidence type="ECO:0000313" key="4">
    <source>
        <dbReference type="Proteomes" id="UP000587211"/>
    </source>
</evidence>
<organism evidence="2 5">
    <name type="scientific">Aeromicrobium tamlense</name>
    <dbReference type="NCBI Taxonomy" id="375541"/>
    <lineage>
        <taxon>Bacteria</taxon>
        <taxon>Bacillati</taxon>
        <taxon>Actinomycetota</taxon>
        <taxon>Actinomycetes</taxon>
        <taxon>Propionibacteriales</taxon>
        <taxon>Nocardioidaceae</taxon>
        <taxon>Aeromicrobium</taxon>
    </lineage>
</organism>
<reference evidence="3 4" key="1">
    <citation type="submission" date="2020-07" db="EMBL/GenBank/DDBJ databases">
        <title>Sequencing the genomes of 1000 actinobacteria strains.</title>
        <authorList>
            <person name="Klenk H.-P."/>
        </authorList>
    </citation>
    <scope>NUCLEOTIDE SEQUENCE [LARGE SCALE GENOMIC DNA]</scope>
    <source>
        <strain evidence="3 4">DSM 19087</strain>
    </source>
</reference>
<name>A0A8I0FZL0_9ACTN</name>
<feature type="transmembrane region" description="Helical" evidence="1">
    <location>
        <begin position="31"/>
        <end position="54"/>
    </location>
</feature>
<evidence type="ECO:0000313" key="3">
    <source>
        <dbReference type="EMBL" id="NYI38833.1"/>
    </source>
</evidence>
<keyword evidence="1" id="KW-1133">Transmembrane helix</keyword>
<keyword evidence="1" id="KW-0472">Membrane</keyword>
<evidence type="ECO:0000256" key="1">
    <source>
        <dbReference type="SAM" id="Phobius"/>
    </source>
</evidence>
<keyword evidence="4" id="KW-1185">Reference proteome</keyword>
<protein>
    <submittedName>
        <fullName evidence="2">Uncharacterized protein</fullName>
    </submittedName>
</protein>
<reference evidence="2" key="2">
    <citation type="submission" date="2020-09" db="EMBL/GenBank/DDBJ databases">
        <title>Novel species in genus Aeromicrobium.</title>
        <authorList>
            <person name="Zhang G."/>
        </authorList>
    </citation>
    <scope>NUCLEOTIDE SEQUENCE</scope>
    <source>
        <strain evidence="2">SSW1-57</strain>
    </source>
</reference>
<dbReference type="RefSeq" id="WP_179425894.1">
    <property type="nucleotide sequence ID" value="NZ_BAAAMP010000002.1"/>
</dbReference>
<keyword evidence="1" id="KW-0812">Transmembrane</keyword>
<evidence type="ECO:0000313" key="2">
    <source>
        <dbReference type="EMBL" id="MBD1271976.1"/>
    </source>
</evidence>
<proteinExistence type="predicted"/>
<gene>
    <name evidence="3" type="ORF">BJ975_002208</name>
    <name evidence="2" type="ORF">IDH50_17150</name>
</gene>